<dbReference type="GO" id="GO:0004826">
    <property type="term" value="F:phenylalanine-tRNA ligase activity"/>
    <property type="evidence" value="ECO:0007669"/>
    <property type="project" value="UniProtKB-UniRule"/>
</dbReference>
<evidence type="ECO:0000256" key="7">
    <source>
        <dbReference type="ARBA" id="ARBA00022741"/>
    </source>
</evidence>
<dbReference type="EC" id="6.1.1.20" evidence="13"/>
<reference evidence="15 16" key="1">
    <citation type="submission" date="2013-05" db="EMBL/GenBank/DDBJ databases">
        <title>Genome assembly of Chondromyces apiculatus DSM 436.</title>
        <authorList>
            <person name="Sharma G."/>
            <person name="Khatri I."/>
            <person name="Kaur C."/>
            <person name="Mayilraj S."/>
            <person name="Subramanian S."/>
        </authorList>
    </citation>
    <scope>NUCLEOTIDE SEQUENCE [LARGE SCALE GENOMIC DNA]</scope>
    <source>
        <strain evidence="15 16">DSM 436</strain>
    </source>
</reference>
<dbReference type="RefSeq" id="WP_197041190.1">
    <property type="nucleotide sequence ID" value="NZ_ASRX01000020.1"/>
</dbReference>
<dbReference type="GO" id="GO:0006432">
    <property type="term" value="P:phenylalanyl-tRNA aminoacylation"/>
    <property type="evidence" value="ECO:0007669"/>
    <property type="project" value="UniProtKB-UniRule"/>
</dbReference>
<evidence type="ECO:0000256" key="2">
    <source>
        <dbReference type="ARBA" id="ARBA00010207"/>
    </source>
</evidence>
<evidence type="ECO:0000256" key="12">
    <source>
        <dbReference type="ARBA" id="ARBA00049255"/>
    </source>
</evidence>
<dbReference type="SUPFAM" id="SSF55681">
    <property type="entry name" value="Class II aaRS and biotin synthetases"/>
    <property type="match status" value="1"/>
</dbReference>
<dbReference type="GO" id="GO:0005524">
    <property type="term" value="F:ATP binding"/>
    <property type="evidence" value="ECO:0007669"/>
    <property type="project" value="UniProtKB-UniRule"/>
</dbReference>
<dbReference type="PROSITE" id="PS50862">
    <property type="entry name" value="AA_TRNA_LIGASE_II"/>
    <property type="match status" value="1"/>
</dbReference>
<keyword evidence="7 13" id="KW-0547">Nucleotide-binding</keyword>
<comment type="subcellular location">
    <subcellularLocation>
        <location evidence="1 13">Cytoplasm</location>
    </subcellularLocation>
</comment>
<evidence type="ECO:0000256" key="1">
    <source>
        <dbReference type="ARBA" id="ARBA00004496"/>
    </source>
</evidence>
<accession>A0A017T9C8</accession>
<dbReference type="GO" id="GO:0000049">
    <property type="term" value="F:tRNA binding"/>
    <property type="evidence" value="ECO:0007669"/>
    <property type="project" value="InterPro"/>
</dbReference>
<dbReference type="InterPro" id="IPR045864">
    <property type="entry name" value="aa-tRNA-synth_II/BPL/LPL"/>
</dbReference>
<dbReference type="InterPro" id="IPR010978">
    <property type="entry name" value="tRNA-bd_arm"/>
</dbReference>
<keyword evidence="8 13" id="KW-0067">ATP-binding</keyword>
<evidence type="ECO:0000313" key="16">
    <source>
        <dbReference type="Proteomes" id="UP000019678"/>
    </source>
</evidence>
<sequence length="356" mass="39662">MSDPAEPAADINTTLTGLREHAHQVFQTSRTEADLREHHAKLLGKRGELTNLLSTIRKYPADQRSAVGAGINALKHDVESMFEARLRGLAQSAKADELRQVPFDLGLPGRCQFERGHLHPIHQVKDELLSIFRSLGFVVASGPEVETEENNFTKLAFPPEHPATDMQDSFWVGPGVLLRTHTSNMQVREMTSPDLKLPLGVVSAGPVYRRDDDVTHSPMFHQIEGFLIDERVGMADLKGTLTAFAERLYGPGTPVRLRPSYFPFVEPGAEMDVGCVFCVRPDGGHDGCRVCKQTGWIEILGCGMIHPEVFRQCGIDGERYTGFAFGMGIERIAMLRYGIPDIRLMFENDLRFLSSF</sequence>
<keyword evidence="16" id="KW-1185">Reference proteome</keyword>
<keyword evidence="4 13" id="KW-0963">Cytoplasm</keyword>
<evidence type="ECO:0000256" key="6">
    <source>
        <dbReference type="ARBA" id="ARBA00022723"/>
    </source>
</evidence>
<keyword evidence="11 13" id="KW-0030">Aminoacyl-tRNA synthetase</keyword>
<keyword evidence="10 13" id="KW-0648">Protein biosynthesis</keyword>
<comment type="caution">
    <text evidence="15">The sequence shown here is derived from an EMBL/GenBank/DDBJ whole genome shotgun (WGS) entry which is preliminary data.</text>
</comment>
<evidence type="ECO:0000256" key="13">
    <source>
        <dbReference type="HAMAP-Rule" id="MF_00281"/>
    </source>
</evidence>
<dbReference type="eggNOG" id="COG0016">
    <property type="taxonomic scope" value="Bacteria"/>
</dbReference>
<evidence type="ECO:0000256" key="4">
    <source>
        <dbReference type="ARBA" id="ARBA00022490"/>
    </source>
</evidence>
<keyword evidence="6 13" id="KW-0479">Metal-binding</keyword>
<dbReference type="Gene3D" id="3.30.930.10">
    <property type="entry name" value="Bira Bifunctional Protein, Domain 2"/>
    <property type="match status" value="1"/>
</dbReference>
<gene>
    <name evidence="13" type="primary">pheS</name>
    <name evidence="15" type="ORF">CAP_2880</name>
</gene>
<dbReference type="STRING" id="1192034.CAP_2880"/>
<dbReference type="Pfam" id="PF01409">
    <property type="entry name" value="tRNA-synt_2d"/>
    <property type="match status" value="1"/>
</dbReference>
<evidence type="ECO:0000256" key="5">
    <source>
        <dbReference type="ARBA" id="ARBA00022598"/>
    </source>
</evidence>
<organism evidence="15 16">
    <name type="scientific">Chondromyces apiculatus DSM 436</name>
    <dbReference type="NCBI Taxonomy" id="1192034"/>
    <lineage>
        <taxon>Bacteria</taxon>
        <taxon>Pseudomonadati</taxon>
        <taxon>Myxococcota</taxon>
        <taxon>Polyangia</taxon>
        <taxon>Polyangiales</taxon>
        <taxon>Polyangiaceae</taxon>
        <taxon>Chondromyces</taxon>
    </lineage>
</organism>
<feature type="domain" description="Aminoacyl-transfer RNA synthetases class-II family profile" evidence="14">
    <location>
        <begin position="124"/>
        <end position="347"/>
    </location>
</feature>
<dbReference type="Pfam" id="PF02912">
    <property type="entry name" value="Phe_tRNA-synt_N"/>
    <property type="match status" value="1"/>
</dbReference>
<evidence type="ECO:0000259" key="14">
    <source>
        <dbReference type="PROSITE" id="PS50862"/>
    </source>
</evidence>
<dbReference type="Proteomes" id="UP000019678">
    <property type="component" value="Unassembled WGS sequence"/>
</dbReference>
<dbReference type="PANTHER" id="PTHR11538:SF41">
    <property type="entry name" value="PHENYLALANINE--TRNA LIGASE, MITOCHONDRIAL"/>
    <property type="match status" value="1"/>
</dbReference>
<feature type="binding site" evidence="13">
    <location>
        <position position="266"/>
    </location>
    <ligand>
        <name>Mg(2+)</name>
        <dbReference type="ChEBI" id="CHEBI:18420"/>
        <note>shared with beta subunit</note>
    </ligand>
</feature>
<dbReference type="InterPro" id="IPR006195">
    <property type="entry name" value="aa-tRNA-synth_II"/>
</dbReference>
<dbReference type="SUPFAM" id="SSF46589">
    <property type="entry name" value="tRNA-binding arm"/>
    <property type="match status" value="1"/>
</dbReference>
<dbReference type="GO" id="GO:0000287">
    <property type="term" value="F:magnesium ion binding"/>
    <property type="evidence" value="ECO:0007669"/>
    <property type="project" value="UniProtKB-UniRule"/>
</dbReference>
<dbReference type="InterPro" id="IPR002319">
    <property type="entry name" value="Phenylalanyl-tRNA_Synthase"/>
</dbReference>
<comment type="similarity">
    <text evidence="2 13">Belongs to the class-II aminoacyl-tRNA synthetase family. Phe-tRNA synthetase alpha subunit type 1 subfamily.</text>
</comment>
<dbReference type="HAMAP" id="MF_00281">
    <property type="entry name" value="Phe_tRNA_synth_alpha1"/>
    <property type="match status" value="1"/>
</dbReference>
<dbReference type="AlphaFoldDB" id="A0A017T9C8"/>
<dbReference type="InterPro" id="IPR004188">
    <property type="entry name" value="Phe-tRNA_ligase_II_N"/>
</dbReference>
<evidence type="ECO:0000256" key="8">
    <source>
        <dbReference type="ARBA" id="ARBA00022840"/>
    </source>
</evidence>
<dbReference type="CDD" id="cd00496">
    <property type="entry name" value="PheRS_alpha_core"/>
    <property type="match status" value="1"/>
</dbReference>
<name>A0A017T9C8_9BACT</name>
<comment type="cofactor">
    <cofactor evidence="13">
        <name>Mg(2+)</name>
        <dbReference type="ChEBI" id="CHEBI:18420"/>
    </cofactor>
    <text evidence="13">Binds 2 magnesium ions per tetramer.</text>
</comment>
<dbReference type="EMBL" id="ASRX01000020">
    <property type="protein sequence ID" value="EYF05878.1"/>
    <property type="molecule type" value="Genomic_DNA"/>
</dbReference>
<keyword evidence="9 13" id="KW-0460">Magnesium</keyword>
<proteinExistence type="inferred from homology"/>
<evidence type="ECO:0000313" key="15">
    <source>
        <dbReference type="EMBL" id="EYF05878.1"/>
    </source>
</evidence>
<comment type="subunit">
    <text evidence="3 13">Tetramer of two alpha and two beta subunits.</text>
</comment>
<evidence type="ECO:0000256" key="11">
    <source>
        <dbReference type="ARBA" id="ARBA00023146"/>
    </source>
</evidence>
<dbReference type="GO" id="GO:0005737">
    <property type="term" value="C:cytoplasm"/>
    <property type="evidence" value="ECO:0007669"/>
    <property type="project" value="UniProtKB-SubCell"/>
</dbReference>
<evidence type="ECO:0000256" key="9">
    <source>
        <dbReference type="ARBA" id="ARBA00022842"/>
    </source>
</evidence>
<comment type="catalytic activity">
    <reaction evidence="12 13">
        <text>tRNA(Phe) + L-phenylalanine + ATP = L-phenylalanyl-tRNA(Phe) + AMP + diphosphate + H(+)</text>
        <dbReference type="Rhea" id="RHEA:19413"/>
        <dbReference type="Rhea" id="RHEA-COMP:9668"/>
        <dbReference type="Rhea" id="RHEA-COMP:9699"/>
        <dbReference type="ChEBI" id="CHEBI:15378"/>
        <dbReference type="ChEBI" id="CHEBI:30616"/>
        <dbReference type="ChEBI" id="CHEBI:33019"/>
        <dbReference type="ChEBI" id="CHEBI:58095"/>
        <dbReference type="ChEBI" id="CHEBI:78442"/>
        <dbReference type="ChEBI" id="CHEBI:78531"/>
        <dbReference type="ChEBI" id="CHEBI:456215"/>
        <dbReference type="EC" id="6.1.1.20"/>
    </reaction>
</comment>
<evidence type="ECO:0000256" key="3">
    <source>
        <dbReference type="ARBA" id="ARBA00011209"/>
    </source>
</evidence>
<dbReference type="PANTHER" id="PTHR11538">
    <property type="entry name" value="PHENYLALANYL-TRNA SYNTHETASE"/>
    <property type="match status" value="1"/>
</dbReference>
<evidence type="ECO:0000256" key="10">
    <source>
        <dbReference type="ARBA" id="ARBA00022917"/>
    </source>
</evidence>
<protein>
    <recommendedName>
        <fullName evidence="13">Phenylalanine--tRNA ligase alpha subunit</fullName>
        <ecNumber evidence="13">6.1.1.20</ecNumber>
    </recommendedName>
    <alternativeName>
        <fullName evidence="13">Phenylalanyl-tRNA synthetase alpha subunit</fullName>
        <shortName evidence="13">PheRS</shortName>
    </alternativeName>
</protein>
<keyword evidence="5 13" id="KW-0436">Ligase</keyword>
<dbReference type="InterPro" id="IPR022911">
    <property type="entry name" value="Phe_tRNA_ligase_alpha1_bac"/>
</dbReference>